<protein>
    <submittedName>
        <fullName evidence="1">Hypothetical 20.2 kDa protein</fullName>
    </submittedName>
</protein>
<dbReference type="EMBL" id="AF222754">
    <property type="protein sequence ID" value="AAK00184.1"/>
    <property type="molecule type" value="Genomic_DNA"/>
</dbReference>
<evidence type="ECO:0000313" key="1">
    <source>
        <dbReference type="EMBL" id="AAK00184.1"/>
    </source>
</evidence>
<organism evidence="1">
    <name type="scientific">Bradyrhizobium sp. (strain WM9)</name>
    <dbReference type="NCBI Taxonomy" id="133505"/>
    <lineage>
        <taxon>Bacteria</taxon>
        <taxon>Pseudomonadati</taxon>
        <taxon>Pseudomonadota</taxon>
        <taxon>Alphaproteobacteria</taxon>
        <taxon>Hyphomicrobiales</taxon>
        <taxon>Nitrobacteraceae</taxon>
        <taxon>Bradyrhizobium</taxon>
    </lineage>
</organism>
<sequence length="178" mass="20196">MRRMVVNLNLPIEIGTVSRRREADRLAMSNWTGHLIEQERFVGCRGPFTSRSCGSRRRFERLGRLGFSAALKEPSRRVRLDWVGSPDLEVWVENWRLARRLVQRSESHHTRPYLDGRQWAEFAGAIQSLSNTPFDGVAPMPITGSAVAAGSGFERYSSGVTSRCYRHAAILERSNAYS</sequence>
<name>Q9APZ6_BRASW</name>
<accession>Q9APZ6</accession>
<reference evidence="1" key="1">
    <citation type="submission" date="2000-01" db="EMBL/GenBank/DDBJ databases">
        <title>Molecular characterization of nodulation functions, SSU rRNA and dnaK genes in the lupin Bradyrhizobium reveals distinct phylogenetic pathways of the symbiotic and housekeeping loci in the Bradyrhizobium genus.</title>
        <authorList>
            <person name="Stepkowski T."/>
            <person name="Swiderska A."/>
            <person name="Miedzinska K."/>
            <person name="Czaplinska M."/>
            <person name="Biesiadka J."/>
            <person name="Swiderski M."/>
            <person name="Legocki A."/>
        </authorList>
    </citation>
    <scope>NUCLEOTIDE SEQUENCE</scope>
    <source>
        <strain evidence="1">WM9</strain>
    </source>
</reference>
<dbReference type="AlphaFoldDB" id="Q9APZ6"/>
<proteinExistence type="predicted"/>